<name>A0A5B7G1N8_PORTR</name>
<accession>A0A5B7G1N8</accession>
<gene>
    <name evidence="1" type="ORF">E2C01_045284</name>
</gene>
<dbReference type="EMBL" id="VSRR010010176">
    <property type="protein sequence ID" value="MPC51439.1"/>
    <property type="molecule type" value="Genomic_DNA"/>
</dbReference>
<reference evidence="1 2" key="1">
    <citation type="submission" date="2019-05" db="EMBL/GenBank/DDBJ databases">
        <title>Another draft genome of Portunus trituberculatus and its Hox gene families provides insights of decapod evolution.</title>
        <authorList>
            <person name="Jeong J.-H."/>
            <person name="Song I."/>
            <person name="Kim S."/>
            <person name="Choi T."/>
            <person name="Kim D."/>
            <person name="Ryu S."/>
            <person name="Kim W."/>
        </authorList>
    </citation>
    <scope>NUCLEOTIDE SEQUENCE [LARGE SCALE GENOMIC DNA]</scope>
    <source>
        <tissue evidence="1">Muscle</tissue>
    </source>
</reference>
<protein>
    <submittedName>
        <fullName evidence="1">Uncharacterized protein</fullName>
    </submittedName>
</protein>
<organism evidence="1 2">
    <name type="scientific">Portunus trituberculatus</name>
    <name type="common">Swimming crab</name>
    <name type="synonym">Neptunus trituberculatus</name>
    <dbReference type="NCBI Taxonomy" id="210409"/>
    <lineage>
        <taxon>Eukaryota</taxon>
        <taxon>Metazoa</taxon>
        <taxon>Ecdysozoa</taxon>
        <taxon>Arthropoda</taxon>
        <taxon>Crustacea</taxon>
        <taxon>Multicrustacea</taxon>
        <taxon>Malacostraca</taxon>
        <taxon>Eumalacostraca</taxon>
        <taxon>Eucarida</taxon>
        <taxon>Decapoda</taxon>
        <taxon>Pleocyemata</taxon>
        <taxon>Brachyura</taxon>
        <taxon>Eubrachyura</taxon>
        <taxon>Portunoidea</taxon>
        <taxon>Portunidae</taxon>
        <taxon>Portuninae</taxon>
        <taxon>Portunus</taxon>
    </lineage>
</organism>
<evidence type="ECO:0000313" key="2">
    <source>
        <dbReference type="Proteomes" id="UP000324222"/>
    </source>
</evidence>
<sequence>MAELVEAGGLAPLSHPLPDRTRSSLLGRECCVCSTFKCMYTASPVMLWSNGGNLVYAISNKLL</sequence>
<dbReference type="AlphaFoldDB" id="A0A5B7G1N8"/>
<comment type="caution">
    <text evidence="1">The sequence shown here is derived from an EMBL/GenBank/DDBJ whole genome shotgun (WGS) entry which is preliminary data.</text>
</comment>
<proteinExistence type="predicted"/>
<evidence type="ECO:0000313" key="1">
    <source>
        <dbReference type="EMBL" id="MPC51439.1"/>
    </source>
</evidence>
<dbReference type="Proteomes" id="UP000324222">
    <property type="component" value="Unassembled WGS sequence"/>
</dbReference>
<keyword evidence="2" id="KW-1185">Reference proteome</keyword>